<proteinExistence type="predicted"/>
<dbReference type="EMBL" id="AAGK01000001">
    <property type="protein sequence ID" value="EAN33879.1"/>
    <property type="molecule type" value="Genomic_DNA"/>
</dbReference>
<keyword evidence="4" id="KW-0547">Nucleotide-binding</keyword>
<feature type="compositionally biased region" description="Basic and acidic residues" evidence="10">
    <location>
        <begin position="36"/>
        <end position="49"/>
    </location>
</feature>
<evidence type="ECO:0000256" key="3">
    <source>
        <dbReference type="ARBA" id="ARBA00022664"/>
    </source>
</evidence>
<dbReference type="InParanoid" id="Q4N829"/>
<keyword evidence="13" id="KW-0347">Helicase</keyword>
<dbReference type="PROSITE" id="PS51194">
    <property type="entry name" value="HELICASE_CTER"/>
    <property type="match status" value="1"/>
</dbReference>
<evidence type="ECO:0000256" key="9">
    <source>
        <dbReference type="ARBA" id="ARBA00047984"/>
    </source>
</evidence>
<feature type="region of interest" description="Disordered" evidence="10">
    <location>
        <begin position="1"/>
        <end position="49"/>
    </location>
</feature>
<dbReference type="GO" id="GO:0071006">
    <property type="term" value="C:U2-type catalytic step 1 spliceosome"/>
    <property type="evidence" value="ECO:0007669"/>
    <property type="project" value="UniProtKB-ARBA"/>
</dbReference>
<dbReference type="FunFam" id="3.40.50.300:FF:000726">
    <property type="entry name" value="Pre-mRNA-splicing factor ATP-dependent RNA helicase"/>
    <property type="match status" value="1"/>
</dbReference>
<dbReference type="InterPro" id="IPR002464">
    <property type="entry name" value="DNA/RNA_helicase_DEAH_CS"/>
</dbReference>
<feature type="domain" description="Helicase C-terminal" evidence="12">
    <location>
        <begin position="507"/>
        <end position="680"/>
    </location>
</feature>
<evidence type="ECO:0000313" key="14">
    <source>
        <dbReference type="Proteomes" id="UP000001949"/>
    </source>
</evidence>
<dbReference type="PANTHER" id="PTHR18934">
    <property type="entry name" value="ATP-DEPENDENT RNA HELICASE"/>
    <property type="match status" value="1"/>
</dbReference>
<dbReference type="SUPFAM" id="SSF52540">
    <property type="entry name" value="P-loop containing nucleoside triphosphate hydrolases"/>
    <property type="match status" value="1"/>
</dbReference>
<dbReference type="Pfam" id="PF21010">
    <property type="entry name" value="HA2_C"/>
    <property type="match status" value="1"/>
</dbReference>
<dbReference type="PROSITE" id="PS51192">
    <property type="entry name" value="HELICASE_ATP_BIND_1"/>
    <property type="match status" value="1"/>
</dbReference>
<name>Q4N829_THEPA</name>
<dbReference type="SMART" id="SM00847">
    <property type="entry name" value="HA2"/>
    <property type="match status" value="1"/>
</dbReference>
<comment type="catalytic activity">
    <reaction evidence="9">
        <text>ATP + H2O = ADP + phosphate + H(+)</text>
        <dbReference type="Rhea" id="RHEA:13065"/>
        <dbReference type="ChEBI" id="CHEBI:15377"/>
        <dbReference type="ChEBI" id="CHEBI:15378"/>
        <dbReference type="ChEBI" id="CHEBI:30616"/>
        <dbReference type="ChEBI" id="CHEBI:43474"/>
        <dbReference type="ChEBI" id="CHEBI:456216"/>
        <dbReference type="EC" id="3.6.4.13"/>
    </reaction>
</comment>
<evidence type="ECO:0000259" key="11">
    <source>
        <dbReference type="PROSITE" id="PS51192"/>
    </source>
</evidence>
<dbReference type="SMART" id="SM00487">
    <property type="entry name" value="DEXDc"/>
    <property type="match status" value="1"/>
</dbReference>
<dbReference type="InterPro" id="IPR011709">
    <property type="entry name" value="DEAD-box_helicase_OB_fold"/>
</dbReference>
<evidence type="ECO:0000256" key="4">
    <source>
        <dbReference type="ARBA" id="ARBA00022741"/>
    </source>
</evidence>
<feature type="domain" description="Helicase ATP-binding" evidence="11">
    <location>
        <begin position="319"/>
        <end position="482"/>
    </location>
</feature>
<dbReference type="STRING" id="5875.Q4N829"/>
<accession>Q4N829</accession>
<dbReference type="InterPro" id="IPR001650">
    <property type="entry name" value="Helicase_C-like"/>
</dbReference>
<comment type="subcellular location">
    <subcellularLocation>
        <location evidence="1">Nucleus</location>
    </subcellularLocation>
</comment>
<dbReference type="GeneID" id="3503354"/>
<dbReference type="Proteomes" id="UP000001949">
    <property type="component" value="Unassembled WGS sequence"/>
</dbReference>
<evidence type="ECO:0000256" key="5">
    <source>
        <dbReference type="ARBA" id="ARBA00022801"/>
    </source>
</evidence>
<keyword evidence="6" id="KW-0067">ATP-binding</keyword>
<dbReference type="AlphaFoldDB" id="Q4N829"/>
<dbReference type="Pfam" id="PF00271">
    <property type="entry name" value="Helicase_C"/>
    <property type="match status" value="1"/>
</dbReference>
<evidence type="ECO:0000256" key="7">
    <source>
        <dbReference type="ARBA" id="ARBA00023187"/>
    </source>
</evidence>
<dbReference type="PROSITE" id="PS00690">
    <property type="entry name" value="DEAH_ATP_HELICASE"/>
    <property type="match status" value="1"/>
</dbReference>
<sequence>MGGDSTSSKNPQKRTSPSGNTSDSAFASSVNNTAENTKDKSKGESRVDTSEYDKYLYEMDLAVEASKGRNLNLKDNPNYLKRLRDEARRSYLERREEERLELAKRELGEKEIVYDSKLRRDEFIQKSLKLDRERVKLAETAIKTRPTDSSVITYELPDSYDEDNLKRLEVIKKKQQLSKAKDKPVNEQDLWESKLYKYGITKFGVVEEDSKAGKLEEDSENKLIGDLSNFKDLVGDSINFILDSKMPEVNLTNIVQTDLDFESTSVSSSSDDESDSISKEKRTSNKYLSRLEKLKRKQHKLILQERQKLPIYYYRTELLSAIKKYKTLIVVGETGSGKTTQIPQYLHEVGYSRAGVIGITQPRRVAAMSVATRVSKELNVKMGSTVGYCIRFEDYTSSNTKIKYMTDGILLREFASNPTLENYSVIMIDEAHERTLHTDVIFGLVKDLIRYRNDFRLIISSATLEAEKFALYFDNAPIFKIPGRRYPVQIYYTKTPEANYLDASIITILQIHLTQPIDGDILVFLPGQQEIEYIQEELIARLKNRKDIRELIILSIYSSLPSDMQNKIFEPTPENSRKVILSTNISETSITLDNIVYVIDTGFCKLSLYSPKTGLDSLIVVPCSKANANQRSGRAGRVRAGHCFRLYTKLSYDKEMEDNHEPEIKRVNLSSVVLLLKSIGIDDLLNFDFMDPPTPESLINSLELIYSLGCLNDSGELTKLGKIMSELPLDPMYSKSLLFSIQHNCHEDIIIILSMLIQSIFYLVIHSFNLHTYPNSISQRLGNNIFYIPKDRRIHAENNYKNFYNNNSDHLMLLNVYNQWKENDFSIAWCYENYLQYKSLIQIQNIIQQLQNLITRLNLVDGDTVNGDVQNNQKDKEIGSNMNYNDVIMKCIVSGFFTNVAVKNEKKSEKNYKTIKSKQVVYIHPNSSVFKQNIKFVVYNDLVLTTKHFIRQVSEIQAKWLMELAPHYYQNIKF</sequence>
<dbReference type="InterPro" id="IPR011545">
    <property type="entry name" value="DEAD/DEAH_box_helicase_dom"/>
</dbReference>
<dbReference type="Pfam" id="PF00270">
    <property type="entry name" value="DEAD"/>
    <property type="match status" value="1"/>
</dbReference>
<dbReference type="GO" id="GO:0003724">
    <property type="term" value="F:RNA helicase activity"/>
    <property type="evidence" value="ECO:0007669"/>
    <property type="project" value="UniProtKB-EC"/>
</dbReference>
<dbReference type="InterPro" id="IPR027417">
    <property type="entry name" value="P-loop_NTPase"/>
</dbReference>
<dbReference type="InterPro" id="IPR014001">
    <property type="entry name" value="Helicase_ATP-bd"/>
</dbReference>
<keyword evidence="3" id="KW-0507">mRNA processing</keyword>
<reference evidence="13 14" key="1">
    <citation type="journal article" date="2005" name="Science">
        <title>Genome sequence of Theileria parva, a bovine pathogen that transforms lymphocytes.</title>
        <authorList>
            <person name="Gardner M.J."/>
            <person name="Bishop R."/>
            <person name="Shah T."/>
            <person name="de Villiers E.P."/>
            <person name="Carlton J.M."/>
            <person name="Hall N."/>
            <person name="Ren Q."/>
            <person name="Paulsen I.T."/>
            <person name="Pain A."/>
            <person name="Berriman M."/>
            <person name="Wilson R.J.M."/>
            <person name="Sato S."/>
            <person name="Ralph S.A."/>
            <person name="Mann D.J."/>
            <person name="Xiong Z."/>
            <person name="Shallom S.J."/>
            <person name="Weidman J."/>
            <person name="Jiang L."/>
            <person name="Lynn J."/>
            <person name="Weaver B."/>
            <person name="Shoaibi A."/>
            <person name="Domingo A.R."/>
            <person name="Wasawo D."/>
            <person name="Crabtree J."/>
            <person name="Wortman J.R."/>
            <person name="Haas B."/>
            <person name="Angiuoli S.V."/>
            <person name="Creasy T.H."/>
            <person name="Lu C."/>
            <person name="Suh B."/>
            <person name="Silva J.C."/>
            <person name="Utterback T.R."/>
            <person name="Feldblyum T.V."/>
            <person name="Pertea M."/>
            <person name="Allen J."/>
            <person name="Nierman W.C."/>
            <person name="Taracha E.L.N."/>
            <person name="Salzberg S.L."/>
            <person name="White O.R."/>
            <person name="Fitzhugh H.A."/>
            <person name="Morzaria S."/>
            <person name="Venter J.C."/>
            <person name="Fraser C.M."/>
            <person name="Nene V."/>
        </authorList>
    </citation>
    <scope>NUCLEOTIDE SEQUENCE [LARGE SCALE GENOMIC DNA]</scope>
    <source>
        <strain evidence="13 14">Muguga</strain>
    </source>
</reference>
<dbReference type="Gene3D" id="3.40.50.300">
    <property type="entry name" value="P-loop containing nucleotide triphosphate hydrolases"/>
    <property type="match status" value="2"/>
</dbReference>
<dbReference type="GO" id="GO:0008380">
    <property type="term" value="P:RNA splicing"/>
    <property type="evidence" value="ECO:0007669"/>
    <property type="project" value="UniProtKB-KW"/>
</dbReference>
<dbReference type="GO" id="GO:0005524">
    <property type="term" value="F:ATP binding"/>
    <property type="evidence" value="ECO:0007669"/>
    <property type="project" value="UniProtKB-KW"/>
</dbReference>
<dbReference type="FunFam" id="3.40.50.300:FF:000007">
    <property type="entry name" value="Pre-mRNA-splicing factor ATP-dependent RNA helicase"/>
    <property type="match status" value="1"/>
</dbReference>
<evidence type="ECO:0000256" key="2">
    <source>
        <dbReference type="ARBA" id="ARBA00012552"/>
    </source>
</evidence>
<organism evidence="13 14">
    <name type="scientific">Theileria parva</name>
    <name type="common">East coast fever infection agent</name>
    <dbReference type="NCBI Taxonomy" id="5875"/>
    <lineage>
        <taxon>Eukaryota</taxon>
        <taxon>Sar</taxon>
        <taxon>Alveolata</taxon>
        <taxon>Apicomplexa</taxon>
        <taxon>Aconoidasida</taxon>
        <taxon>Piroplasmida</taxon>
        <taxon>Theileriidae</taxon>
        <taxon>Theileria</taxon>
    </lineage>
</organism>
<feature type="compositionally biased region" description="Polar residues" evidence="10">
    <location>
        <begin position="1"/>
        <end position="35"/>
    </location>
</feature>
<dbReference type="KEGG" id="tpv:TP01_0641"/>
<dbReference type="VEuPathDB" id="PiroplasmaDB:TpMuguga_01g00641"/>
<evidence type="ECO:0000256" key="6">
    <source>
        <dbReference type="ARBA" id="ARBA00022840"/>
    </source>
</evidence>
<comment type="caution">
    <text evidence="13">The sequence shown here is derived from an EMBL/GenBank/DDBJ whole genome shotgun (WGS) entry which is preliminary data.</text>
</comment>
<evidence type="ECO:0000313" key="13">
    <source>
        <dbReference type="EMBL" id="EAN33879.1"/>
    </source>
</evidence>
<dbReference type="Pfam" id="PF07717">
    <property type="entry name" value="OB_NTP_bind"/>
    <property type="match status" value="1"/>
</dbReference>
<dbReference type="CDD" id="cd18791">
    <property type="entry name" value="SF2_C_RHA"/>
    <property type="match status" value="1"/>
</dbReference>
<evidence type="ECO:0000259" key="12">
    <source>
        <dbReference type="PROSITE" id="PS51194"/>
    </source>
</evidence>
<protein>
    <recommendedName>
        <fullName evidence="2">RNA helicase</fullName>
        <ecNumber evidence="2">3.6.4.13</ecNumber>
    </recommendedName>
</protein>
<dbReference type="GO" id="GO:0003723">
    <property type="term" value="F:RNA binding"/>
    <property type="evidence" value="ECO:0007669"/>
    <property type="project" value="TreeGrafter"/>
</dbReference>
<dbReference type="Pfam" id="PF04408">
    <property type="entry name" value="WHD_HA2"/>
    <property type="match status" value="1"/>
</dbReference>
<dbReference type="InterPro" id="IPR007502">
    <property type="entry name" value="Helicase-assoc_dom"/>
</dbReference>
<dbReference type="OMA" id="PLDPMMS"/>
<evidence type="ECO:0000256" key="10">
    <source>
        <dbReference type="SAM" id="MobiDB-lite"/>
    </source>
</evidence>
<keyword evidence="5" id="KW-0378">Hydrolase</keyword>
<dbReference type="EC" id="3.6.4.13" evidence="2"/>
<evidence type="ECO:0000256" key="1">
    <source>
        <dbReference type="ARBA" id="ARBA00004123"/>
    </source>
</evidence>
<dbReference type="Gene3D" id="1.20.120.1080">
    <property type="match status" value="1"/>
</dbReference>
<dbReference type="SMART" id="SM00490">
    <property type="entry name" value="HELICc"/>
    <property type="match status" value="1"/>
</dbReference>
<dbReference type="GO" id="GO:0071013">
    <property type="term" value="C:catalytic step 2 spliceosome"/>
    <property type="evidence" value="ECO:0007669"/>
    <property type="project" value="TreeGrafter"/>
</dbReference>
<dbReference type="GO" id="GO:0006397">
    <property type="term" value="P:mRNA processing"/>
    <property type="evidence" value="ECO:0007669"/>
    <property type="project" value="UniProtKB-KW"/>
</dbReference>
<gene>
    <name evidence="13" type="ordered locus">TP01_0641</name>
</gene>
<keyword evidence="14" id="KW-1185">Reference proteome</keyword>
<evidence type="ECO:0000256" key="8">
    <source>
        <dbReference type="ARBA" id="ARBA00023242"/>
    </source>
</evidence>
<dbReference type="GO" id="GO:0016787">
    <property type="term" value="F:hydrolase activity"/>
    <property type="evidence" value="ECO:0007669"/>
    <property type="project" value="UniProtKB-KW"/>
</dbReference>
<dbReference type="eggNOG" id="KOG0923">
    <property type="taxonomic scope" value="Eukaryota"/>
</dbReference>
<keyword evidence="7" id="KW-0508">mRNA splicing</keyword>
<dbReference type="PANTHER" id="PTHR18934:SF83">
    <property type="entry name" value="PRE-MRNA-SPLICING FACTOR ATP-DEPENDENT RNA HELICASE DHX16"/>
    <property type="match status" value="1"/>
</dbReference>
<dbReference type="InterPro" id="IPR048333">
    <property type="entry name" value="HA2_WH"/>
</dbReference>
<keyword evidence="8" id="KW-0539">Nucleus</keyword>